<evidence type="ECO:0000313" key="2">
    <source>
        <dbReference type="Proteomes" id="UP000623467"/>
    </source>
</evidence>
<accession>A0A8H7CRU0</accession>
<gene>
    <name evidence="1" type="ORF">MSAN_01891000</name>
</gene>
<dbReference type="Proteomes" id="UP000623467">
    <property type="component" value="Unassembled WGS sequence"/>
</dbReference>
<protein>
    <submittedName>
        <fullName evidence="1">Uncharacterized protein</fullName>
    </submittedName>
</protein>
<dbReference type="EMBL" id="JACAZH010000020">
    <property type="protein sequence ID" value="KAF7345148.1"/>
    <property type="molecule type" value="Genomic_DNA"/>
</dbReference>
<dbReference type="AlphaFoldDB" id="A0A8H7CRU0"/>
<comment type="caution">
    <text evidence="1">The sequence shown here is derived from an EMBL/GenBank/DDBJ whole genome shotgun (WGS) entry which is preliminary data.</text>
</comment>
<evidence type="ECO:0000313" key="1">
    <source>
        <dbReference type="EMBL" id="KAF7345148.1"/>
    </source>
</evidence>
<proteinExistence type="predicted"/>
<name>A0A8H7CRU0_9AGAR</name>
<organism evidence="1 2">
    <name type="scientific">Mycena sanguinolenta</name>
    <dbReference type="NCBI Taxonomy" id="230812"/>
    <lineage>
        <taxon>Eukaryota</taxon>
        <taxon>Fungi</taxon>
        <taxon>Dikarya</taxon>
        <taxon>Basidiomycota</taxon>
        <taxon>Agaricomycotina</taxon>
        <taxon>Agaricomycetes</taxon>
        <taxon>Agaricomycetidae</taxon>
        <taxon>Agaricales</taxon>
        <taxon>Marasmiineae</taxon>
        <taxon>Mycenaceae</taxon>
        <taxon>Mycena</taxon>
    </lineage>
</organism>
<keyword evidence="2" id="KW-1185">Reference proteome</keyword>
<reference evidence="1" key="1">
    <citation type="submission" date="2020-05" db="EMBL/GenBank/DDBJ databases">
        <title>Mycena genomes resolve the evolution of fungal bioluminescence.</title>
        <authorList>
            <person name="Tsai I.J."/>
        </authorList>
    </citation>
    <scope>NUCLEOTIDE SEQUENCE</scope>
    <source>
        <strain evidence="1">160909Yilan</strain>
    </source>
</reference>
<sequence length="152" mass="17256">MWYPRDRLDGGPPHLIWRTLARPRAAAPRARRRRAIKQIPLRLLPAVLAIMPPSRSPSYRLLITPSNLRIPRAELRSRIRKEGEASDRGTSPHVCTTFPLGRSLLLPTCYCALRTETERYKALDTFSVRLLNQGPRLECAAPRPTISISTIL</sequence>